<dbReference type="Proteomes" id="UP000179145">
    <property type="component" value="Chromosome"/>
</dbReference>
<dbReference type="OrthoDB" id="197007at2"/>
<dbReference type="Pfam" id="PF10531">
    <property type="entry name" value="SLBB"/>
    <property type="match status" value="1"/>
</dbReference>
<reference evidence="3 4" key="1">
    <citation type="journal article" date="2016" name="Microb. Cell Fact.">
        <title>Dissection of exopolysaccharide biosynthesis in Kozakia baliensis.</title>
        <authorList>
            <person name="Brandt J.U."/>
            <person name="Jakob F."/>
            <person name="Behr J."/>
            <person name="Geissler A.J."/>
            <person name="Vogel R.F."/>
        </authorList>
    </citation>
    <scope>NUCLEOTIDE SEQUENCE [LARGE SCALE GENOMIC DNA]</scope>
    <source>
        <strain evidence="3 4">DSM 14400</strain>
    </source>
</reference>
<dbReference type="InterPro" id="IPR019554">
    <property type="entry name" value="Soluble_ligand-bd"/>
</dbReference>
<dbReference type="STRING" id="153496.A0U89_05070"/>
<dbReference type="PROSITE" id="PS51257">
    <property type="entry name" value="PROKAR_LIPOPROTEIN"/>
    <property type="match status" value="1"/>
</dbReference>
<dbReference type="GO" id="GO:0015159">
    <property type="term" value="F:polysaccharide transmembrane transporter activity"/>
    <property type="evidence" value="ECO:0007669"/>
    <property type="project" value="InterPro"/>
</dbReference>
<evidence type="ECO:0000259" key="1">
    <source>
        <dbReference type="Pfam" id="PF02563"/>
    </source>
</evidence>
<accession>A0A1D8USI5</accession>
<feature type="domain" description="Polysaccharide export protein N-terminal" evidence="1">
    <location>
        <begin position="31"/>
        <end position="107"/>
    </location>
</feature>
<dbReference type="PANTHER" id="PTHR33619:SF3">
    <property type="entry name" value="POLYSACCHARIDE EXPORT PROTEIN GFCE-RELATED"/>
    <property type="match status" value="1"/>
</dbReference>
<gene>
    <name evidence="3" type="ORF">A0U89_05070</name>
</gene>
<evidence type="ECO:0000313" key="3">
    <source>
        <dbReference type="EMBL" id="AOX16598.1"/>
    </source>
</evidence>
<dbReference type="InterPro" id="IPR003715">
    <property type="entry name" value="Poly_export_N"/>
</dbReference>
<name>A0A1D8USI5_9PROT</name>
<dbReference type="KEGG" id="kba:A0U89_05070"/>
<dbReference type="AlphaFoldDB" id="A0A1D8USI5"/>
<protein>
    <submittedName>
        <fullName evidence="3">Exopolysaccharide biosynthesis protein</fullName>
    </submittedName>
</protein>
<proteinExistence type="predicted"/>
<dbReference type="EMBL" id="CP014674">
    <property type="protein sequence ID" value="AOX16598.1"/>
    <property type="molecule type" value="Genomic_DNA"/>
</dbReference>
<dbReference type="Gene3D" id="3.10.560.10">
    <property type="entry name" value="Outer membrane lipoprotein wza domain like"/>
    <property type="match status" value="1"/>
</dbReference>
<dbReference type="InterPro" id="IPR049712">
    <property type="entry name" value="Poly_export"/>
</dbReference>
<keyword evidence="4" id="KW-1185">Reference proteome</keyword>
<evidence type="ECO:0000313" key="4">
    <source>
        <dbReference type="Proteomes" id="UP000179145"/>
    </source>
</evidence>
<evidence type="ECO:0000259" key="2">
    <source>
        <dbReference type="Pfam" id="PF10531"/>
    </source>
</evidence>
<dbReference type="Pfam" id="PF02563">
    <property type="entry name" value="Poly_export"/>
    <property type="match status" value="1"/>
</dbReference>
<dbReference type="eggNOG" id="COG1596">
    <property type="taxonomic scope" value="Bacteria"/>
</dbReference>
<feature type="domain" description="Soluble ligand binding" evidence="2">
    <location>
        <begin position="113"/>
        <end position="148"/>
    </location>
</feature>
<sequence>MKSSRTWLGAIAVLSISACSPTHGLPELSSPDAATYRLGPGDQVRVLTYNDPQMSNTFTVGDDGRVAFPLIGTVTAAGLTPNELAERLTGILAHKGVLSKPSVSVEVAQYRPIFVLGEVNHPGEYRYIPGMTMQSAVALAGGYTYRAITNTAQDIRTEGTPDGKPLRGKIKPDSVLRAGDVITIMQRWF</sequence>
<dbReference type="Gene3D" id="3.30.1950.10">
    <property type="entry name" value="wza like domain"/>
    <property type="match status" value="1"/>
</dbReference>
<dbReference type="PANTHER" id="PTHR33619">
    <property type="entry name" value="POLYSACCHARIDE EXPORT PROTEIN GFCE-RELATED"/>
    <property type="match status" value="1"/>
</dbReference>
<organism evidence="3 4">
    <name type="scientific">Kozakia baliensis</name>
    <dbReference type="NCBI Taxonomy" id="153496"/>
    <lineage>
        <taxon>Bacteria</taxon>
        <taxon>Pseudomonadati</taxon>
        <taxon>Pseudomonadota</taxon>
        <taxon>Alphaproteobacteria</taxon>
        <taxon>Acetobacterales</taxon>
        <taxon>Acetobacteraceae</taxon>
        <taxon>Kozakia</taxon>
    </lineage>
</organism>
<dbReference type="RefSeq" id="WP_083278325.1">
    <property type="nucleotide sequence ID" value="NZ_BJVW01000014.1"/>
</dbReference>